<keyword evidence="1" id="KW-0812">Transmembrane</keyword>
<feature type="transmembrane region" description="Helical" evidence="1">
    <location>
        <begin position="6"/>
        <end position="31"/>
    </location>
</feature>
<proteinExistence type="predicted"/>
<keyword evidence="1" id="KW-1133">Transmembrane helix</keyword>
<evidence type="ECO:0000313" key="3">
    <source>
        <dbReference type="Proteomes" id="UP000265540"/>
    </source>
</evidence>
<feature type="transmembrane region" description="Helical" evidence="1">
    <location>
        <begin position="74"/>
        <end position="90"/>
    </location>
</feature>
<keyword evidence="1" id="KW-0472">Membrane</keyword>
<reference evidence="2 3" key="1">
    <citation type="journal article" date="2017" name="ISME J.">
        <title>Energy and carbon metabolisms in a deep terrestrial subsurface fluid microbial community.</title>
        <authorList>
            <person name="Momper L."/>
            <person name="Jungbluth S.P."/>
            <person name="Lee M.D."/>
            <person name="Amend J.P."/>
        </authorList>
    </citation>
    <scope>NUCLEOTIDE SEQUENCE [LARGE SCALE GENOMIC DNA]</scope>
    <source>
        <strain evidence="2">SURF_46</strain>
    </source>
</reference>
<sequence length="95" mass="10782">MPDTLLTIGMFLTLLFFALSLTFTTIIFLIFHKTHSRLSAPKKLPGRSLKYGFFMGLVVAGTLGFKAFDLINPLNYGLFLVFCILIYFQLRSPKI</sequence>
<accession>A0A3A4ZCH2</accession>
<dbReference type="Proteomes" id="UP000265540">
    <property type="component" value="Unassembled WGS sequence"/>
</dbReference>
<dbReference type="EMBL" id="QZJF01000017">
    <property type="protein sequence ID" value="RJR26921.1"/>
    <property type="molecule type" value="Genomic_DNA"/>
</dbReference>
<organism evidence="2 3">
    <name type="scientific">candidate division WWE3 bacterium</name>
    <dbReference type="NCBI Taxonomy" id="2053526"/>
    <lineage>
        <taxon>Bacteria</taxon>
        <taxon>Katanobacteria</taxon>
    </lineage>
</organism>
<dbReference type="AlphaFoldDB" id="A0A3A4ZCH2"/>
<evidence type="ECO:0000313" key="2">
    <source>
        <dbReference type="EMBL" id="RJR26921.1"/>
    </source>
</evidence>
<gene>
    <name evidence="2" type="ORF">C4561_04045</name>
</gene>
<protein>
    <submittedName>
        <fullName evidence="2">Uncharacterized protein</fullName>
    </submittedName>
</protein>
<feature type="transmembrane region" description="Helical" evidence="1">
    <location>
        <begin position="51"/>
        <end position="68"/>
    </location>
</feature>
<name>A0A3A4ZCH2_UNCKA</name>
<evidence type="ECO:0000256" key="1">
    <source>
        <dbReference type="SAM" id="Phobius"/>
    </source>
</evidence>
<comment type="caution">
    <text evidence="2">The sequence shown here is derived from an EMBL/GenBank/DDBJ whole genome shotgun (WGS) entry which is preliminary data.</text>
</comment>